<dbReference type="Proteomes" id="UP000815325">
    <property type="component" value="Unassembled WGS sequence"/>
</dbReference>
<evidence type="ECO:0000313" key="11">
    <source>
        <dbReference type="EMBL" id="KAF5830766.1"/>
    </source>
</evidence>
<protein>
    <submittedName>
        <fullName evidence="11">Chromosome associated protein</fullName>
    </submittedName>
</protein>
<feature type="region of interest" description="Disordered" evidence="8">
    <location>
        <begin position="461"/>
        <end position="480"/>
    </location>
</feature>
<dbReference type="PANTHER" id="PTHR43977">
    <property type="entry name" value="STRUCTURAL MAINTENANCE OF CHROMOSOMES PROTEIN 3"/>
    <property type="match status" value="1"/>
</dbReference>
<evidence type="ECO:0000259" key="9">
    <source>
        <dbReference type="Pfam" id="PF02463"/>
    </source>
</evidence>
<proteinExistence type="inferred from homology"/>
<keyword evidence="5" id="KW-0539">Nucleus</keyword>
<dbReference type="InterPro" id="IPR010935">
    <property type="entry name" value="SMC_hinge"/>
</dbReference>
<evidence type="ECO:0000256" key="2">
    <source>
        <dbReference type="ARBA" id="ARBA00022618"/>
    </source>
</evidence>
<keyword evidence="12" id="KW-1185">Reference proteome</keyword>
<gene>
    <name evidence="11" type="ORF">DUNSADRAFT_14068</name>
</gene>
<feature type="domain" description="RecF/RecN/SMC N-terminal" evidence="9">
    <location>
        <begin position="2"/>
        <end position="911"/>
    </location>
</feature>
<evidence type="ECO:0000259" key="10">
    <source>
        <dbReference type="Pfam" id="PF06470"/>
    </source>
</evidence>
<feature type="region of interest" description="Disordered" evidence="8">
    <location>
        <begin position="240"/>
        <end position="270"/>
    </location>
</feature>
<organism evidence="11 12">
    <name type="scientific">Dunaliella salina</name>
    <name type="common">Green alga</name>
    <name type="synonym">Protococcus salinus</name>
    <dbReference type="NCBI Taxonomy" id="3046"/>
    <lineage>
        <taxon>Eukaryota</taxon>
        <taxon>Viridiplantae</taxon>
        <taxon>Chlorophyta</taxon>
        <taxon>core chlorophytes</taxon>
        <taxon>Chlorophyceae</taxon>
        <taxon>CS clade</taxon>
        <taxon>Chlamydomonadales</taxon>
        <taxon>Dunaliellaceae</taxon>
        <taxon>Dunaliella</taxon>
    </lineage>
</organism>
<keyword evidence="4 7" id="KW-0175">Coiled coil</keyword>
<evidence type="ECO:0000256" key="3">
    <source>
        <dbReference type="ARBA" id="ARBA00022776"/>
    </source>
</evidence>
<dbReference type="SUPFAM" id="SSF75553">
    <property type="entry name" value="Smc hinge domain"/>
    <property type="match status" value="1"/>
</dbReference>
<evidence type="ECO:0000256" key="5">
    <source>
        <dbReference type="ARBA" id="ARBA00023242"/>
    </source>
</evidence>
<evidence type="ECO:0000313" key="12">
    <source>
        <dbReference type="Proteomes" id="UP000815325"/>
    </source>
</evidence>
<dbReference type="Gene3D" id="3.30.70.1620">
    <property type="match status" value="1"/>
</dbReference>
<keyword evidence="2" id="KW-0132">Cell division</keyword>
<accession>A0ABQ7G832</accession>
<feature type="coiled-coil region" evidence="7">
    <location>
        <begin position="586"/>
        <end position="686"/>
    </location>
</feature>
<dbReference type="SUPFAM" id="SSF52540">
    <property type="entry name" value="P-loop containing nucleoside triphosphate hydrolases"/>
    <property type="match status" value="1"/>
</dbReference>
<evidence type="ECO:0000256" key="7">
    <source>
        <dbReference type="SAM" id="Coils"/>
    </source>
</evidence>
<dbReference type="InterPro" id="IPR041741">
    <property type="entry name" value="SMC3_ABC_euk"/>
</dbReference>
<dbReference type="InterPro" id="IPR036277">
    <property type="entry name" value="SMC_hinge_sf"/>
</dbReference>
<feature type="compositionally biased region" description="Basic and acidic residues" evidence="8">
    <location>
        <begin position="464"/>
        <end position="480"/>
    </location>
</feature>
<dbReference type="InterPro" id="IPR003395">
    <property type="entry name" value="RecF/RecN/SMC_N"/>
</dbReference>
<keyword evidence="6" id="KW-0131">Cell cycle</keyword>
<sequence length="965" mass="106342">MHIKTIDLCGFKSYKEASIAEPFSPGINVVVGANGAGKSNFFHGIRFVLNDAFTNMRAEERQQLLHEGAGHAVPQAYVEVVFDNTDGRFPVDRDEVRLRRTIGRNKDEYHLDRRHINKNEVSNLLESAGFSRANPYYIVQQGKIMAMSTMRDSERLELLKEIGGTRVYEERRRDSLKLMHDTESRRSQIEELLVSIDDKLTELDADRKELAEYQDLDRERRALEFALSDRELVNVRKQLEEAEAEGRRVREAAERARATASGGAGDSGTAEALDLELQQASVERDAARTALDRSKARHSKLTSSMAAAEADVADLELKVSRGAASAEQAQRQLQGPLAEQIRTAEERLAQTRQELDTAQAAMAAAQTQLDGAEARQQELLRKQGGQKQFSSQADRDKFLRSEIASLQAVIGDEERRQAEAAEKEREIQAKLEELGRAKGLQNQAASASEAAVTQIEGSLAQLRGARDAASNRRREAWRTEQDAAESMARLLEEQRKRRQANIPTEFGSDVVPLAKKIRHDPKFEKAVSQVFGRTALCRTMDVAIQAARGNDVDCVTIDGDQVSKRGAMTGGFHEGRVLRLEALRALKKVDMELAAAQSARAAAAEEAAQGESHVAAASDALMQAEAQRTRQRRVSQEARAELHRLSAEEAALKTQRQIADVIGPELRAATTAVTNAEAALERASQRASTLATDKEAATEAAARGVAAAADEAAALERLALQRATLTSKAENLTRRIRDLGTLPAEAFEAHKHKKVKHELDVAAHKIQELISTLDARKDEAIERTFKGVAKHFREVFADLVPGGRGELVMQKRHPTTGMAEGEEEGDDIQAGARDGKGALDKYSGVKRCDPAPFYLFDEIDAALDPQYRTTVARMLRKQANDQRNPAQFIITTFHPQIVGEADMVYGVAHTHRVSRVYAIQRQDALQFVQGGADDQAGPESTKDVPDIQGDAEAGGDQEDEEMLDV</sequence>
<evidence type="ECO:0000256" key="1">
    <source>
        <dbReference type="ARBA" id="ARBA00005917"/>
    </source>
</evidence>
<evidence type="ECO:0000256" key="4">
    <source>
        <dbReference type="ARBA" id="ARBA00023054"/>
    </source>
</evidence>
<dbReference type="Gene3D" id="3.40.50.300">
    <property type="entry name" value="P-loop containing nucleotide triphosphate hydrolases"/>
    <property type="match status" value="2"/>
</dbReference>
<dbReference type="InterPro" id="IPR027417">
    <property type="entry name" value="P-loop_NTPase"/>
</dbReference>
<comment type="caution">
    <text evidence="11">The sequence shown here is derived from an EMBL/GenBank/DDBJ whole genome shotgun (WGS) entry which is preliminary data.</text>
</comment>
<evidence type="ECO:0000256" key="6">
    <source>
        <dbReference type="ARBA" id="ARBA00023306"/>
    </source>
</evidence>
<dbReference type="Pfam" id="PF02463">
    <property type="entry name" value="SMC_N"/>
    <property type="match status" value="1"/>
</dbReference>
<feature type="region of interest" description="Disordered" evidence="8">
    <location>
        <begin position="930"/>
        <end position="965"/>
    </location>
</feature>
<evidence type="ECO:0000256" key="8">
    <source>
        <dbReference type="SAM" id="MobiDB-lite"/>
    </source>
</evidence>
<dbReference type="EMBL" id="MU070008">
    <property type="protein sequence ID" value="KAF5830766.1"/>
    <property type="molecule type" value="Genomic_DNA"/>
</dbReference>
<dbReference type="CDD" id="cd03272">
    <property type="entry name" value="ABC_SMC3_euk"/>
    <property type="match status" value="1"/>
</dbReference>
<name>A0ABQ7G832_DUNSA</name>
<feature type="compositionally biased region" description="Acidic residues" evidence="8">
    <location>
        <begin position="953"/>
        <end position="965"/>
    </location>
</feature>
<comment type="similarity">
    <text evidence="1">Belongs to the SMC family. SMC3 subfamily.</text>
</comment>
<reference evidence="11" key="1">
    <citation type="submission" date="2017-08" db="EMBL/GenBank/DDBJ databases">
        <authorList>
            <person name="Polle J.E."/>
            <person name="Barry K."/>
            <person name="Cushman J."/>
            <person name="Schmutz J."/>
            <person name="Tran D."/>
            <person name="Hathwaick L.T."/>
            <person name="Yim W.C."/>
            <person name="Jenkins J."/>
            <person name="Mckie-Krisberg Z.M."/>
            <person name="Prochnik S."/>
            <person name="Lindquist E."/>
            <person name="Dockter R.B."/>
            <person name="Adam C."/>
            <person name="Molina H."/>
            <person name="Bunkerborg J."/>
            <person name="Jin E."/>
            <person name="Buchheim M."/>
            <person name="Magnuson J."/>
        </authorList>
    </citation>
    <scope>NUCLEOTIDE SEQUENCE</scope>
    <source>
        <strain evidence="11">CCAP 19/18</strain>
    </source>
</reference>
<feature type="domain" description="SMC hinge" evidence="10">
    <location>
        <begin position="495"/>
        <end position="546"/>
    </location>
</feature>
<keyword evidence="3" id="KW-0498">Mitosis</keyword>
<dbReference type="Pfam" id="PF06470">
    <property type="entry name" value="SMC_hinge"/>
    <property type="match status" value="1"/>
</dbReference>
<feature type="compositionally biased region" description="Basic and acidic residues" evidence="8">
    <location>
        <begin position="240"/>
        <end position="257"/>
    </location>
</feature>